<feature type="transmembrane region" description="Helical" evidence="7">
    <location>
        <begin position="42"/>
        <end position="59"/>
    </location>
</feature>
<keyword evidence="2" id="KW-0813">Transport</keyword>
<feature type="transmembrane region" description="Helical" evidence="7">
    <location>
        <begin position="168"/>
        <end position="186"/>
    </location>
</feature>
<dbReference type="PANTHER" id="PTHR23517:SF2">
    <property type="entry name" value="MULTIDRUG RESISTANCE PROTEIN MDTH"/>
    <property type="match status" value="1"/>
</dbReference>
<feature type="transmembrane region" description="Helical" evidence="7">
    <location>
        <begin position="376"/>
        <end position="396"/>
    </location>
</feature>
<accession>A0ABV5N220</accession>
<dbReference type="RefSeq" id="WP_381346322.1">
    <property type="nucleotide sequence ID" value="NZ_JBHMCY010000023.1"/>
</dbReference>
<dbReference type="EMBL" id="JBHMCY010000023">
    <property type="protein sequence ID" value="MFB9463884.1"/>
    <property type="molecule type" value="Genomic_DNA"/>
</dbReference>
<dbReference type="InterPro" id="IPR036259">
    <property type="entry name" value="MFS_trans_sf"/>
</dbReference>
<protein>
    <submittedName>
        <fullName evidence="9">MFS transporter</fullName>
    </submittedName>
</protein>
<feature type="transmembrane region" description="Helical" evidence="7">
    <location>
        <begin position="277"/>
        <end position="297"/>
    </location>
</feature>
<proteinExistence type="predicted"/>
<evidence type="ECO:0000256" key="6">
    <source>
        <dbReference type="ARBA" id="ARBA00023136"/>
    </source>
</evidence>
<feature type="transmembrane region" description="Helical" evidence="7">
    <location>
        <begin position="103"/>
        <end position="126"/>
    </location>
</feature>
<evidence type="ECO:0000256" key="3">
    <source>
        <dbReference type="ARBA" id="ARBA00022475"/>
    </source>
</evidence>
<gene>
    <name evidence="9" type="ORF">ACFF45_14510</name>
</gene>
<feature type="domain" description="Major facilitator superfamily (MFS) profile" evidence="8">
    <location>
        <begin position="13"/>
        <end position="400"/>
    </location>
</feature>
<name>A0ABV5N220_9ACTN</name>
<feature type="transmembrane region" description="Helical" evidence="7">
    <location>
        <begin position="12"/>
        <end position="36"/>
    </location>
</feature>
<feature type="transmembrane region" description="Helical" evidence="7">
    <location>
        <begin position="138"/>
        <end position="162"/>
    </location>
</feature>
<keyword evidence="5 7" id="KW-1133">Transmembrane helix</keyword>
<comment type="caution">
    <text evidence="9">The sequence shown here is derived from an EMBL/GenBank/DDBJ whole genome shotgun (WGS) entry which is preliminary data.</text>
</comment>
<dbReference type="InterPro" id="IPR050171">
    <property type="entry name" value="MFS_Transporters"/>
</dbReference>
<evidence type="ECO:0000256" key="1">
    <source>
        <dbReference type="ARBA" id="ARBA00004651"/>
    </source>
</evidence>
<keyword evidence="10" id="KW-1185">Reference proteome</keyword>
<dbReference type="InterPro" id="IPR020846">
    <property type="entry name" value="MFS_dom"/>
</dbReference>
<keyword evidence="6 7" id="KW-0472">Membrane</keyword>
<evidence type="ECO:0000259" key="8">
    <source>
        <dbReference type="PROSITE" id="PS50850"/>
    </source>
</evidence>
<feature type="transmembrane region" description="Helical" evidence="7">
    <location>
        <begin position="343"/>
        <end position="364"/>
    </location>
</feature>
<organism evidence="9 10">
    <name type="scientific">Streptomyces cinereospinus</name>
    <dbReference type="NCBI Taxonomy" id="285561"/>
    <lineage>
        <taxon>Bacteria</taxon>
        <taxon>Bacillati</taxon>
        <taxon>Actinomycetota</taxon>
        <taxon>Actinomycetes</taxon>
        <taxon>Kitasatosporales</taxon>
        <taxon>Streptomycetaceae</taxon>
        <taxon>Streptomyces</taxon>
    </lineage>
</organism>
<evidence type="ECO:0000256" key="2">
    <source>
        <dbReference type="ARBA" id="ARBA00022448"/>
    </source>
</evidence>
<evidence type="ECO:0000256" key="5">
    <source>
        <dbReference type="ARBA" id="ARBA00022989"/>
    </source>
</evidence>
<dbReference type="PANTHER" id="PTHR23517">
    <property type="entry name" value="RESISTANCE PROTEIN MDTM, PUTATIVE-RELATED-RELATED"/>
    <property type="match status" value="1"/>
</dbReference>
<keyword evidence="4 7" id="KW-0812">Transmembrane</keyword>
<reference evidence="9 10" key="1">
    <citation type="submission" date="2024-09" db="EMBL/GenBank/DDBJ databases">
        <authorList>
            <person name="Sun Q."/>
            <person name="Mori K."/>
        </authorList>
    </citation>
    <scope>NUCLEOTIDE SEQUENCE [LARGE SCALE GENOMIC DNA]</scope>
    <source>
        <strain evidence="9 10">JCM 6917</strain>
    </source>
</reference>
<evidence type="ECO:0000256" key="4">
    <source>
        <dbReference type="ARBA" id="ARBA00022692"/>
    </source>
</evidence>
<dbReference type="Pfam" id="PF07690">
    <property type="entry name" value="MFS_1"/>
    <property type="match status" value="1"/>
</dbReference>
<evidence type="ECO:0000256" key="7">
    <source>
        <dbReference type="SAM" id="Phobius"/>
    </source>
</evidence>
<dbReference type="Proteomes" id="UP001589709">
    <property type="component" value="Unassembled WGS sequence"/>
</dbReference>
<feature type="transmembrane region" description="Helical" evidence="7">
    <location>
        <begin position="80"/>
        <end position="97"/>
    </location>
</feature>
<feature type="transmembrane region" description="Helical" evidence="7">
    <location>
        <begin position="309"/>
        <end position="331"/>
    </location>
</feature>
<sequence length="413" mass="43048">MRTWHEIRTFPLAVRLLLVNQLGVNTGFYLLIPYLATHLTENLGMSAAVVGIVLGVRNLSQQGLFVIGGSASDRLGARGVIIAGCALRTVGFGLFALGDALPVLLAASVLSGLAGALFNPAVRAYLAQESGERKAEAFALFNVFATTGALLGPLLGSLLLLVDFRTSALTAAAIFAVLTVAQALVLPARPVEPGEGGFLADWRETLGNRAFLAFSLAMVGLFTLENQLYLLLPAGARQATGWDGAAGLVFLAGTLVNLTLQLRLTRALKRRGSRARWICAGLLLTGLAFLPPATVAGSTSSGLLDAVPVLLGALLLYTGLMIASPFVMELVPAFGRPELTGTYYGIFYVVSGVAAALGNTVVGWAMDTGQGGARWLPWACCVLFGLASALGVALLHRRDALPTPPRAAVPARA</sequence>
<dbReference type="Gene3D" id="1.20.1250.20">
    <property type="entry name" value="MFS general substrate transporter like domains"/>
    <property type="match status" value="1"/>
</dbReference>
<dbReference type="InterPro" id="IPR011701">
    <property type="entry name" value="MFS"/>
</dbReference>
<evidence type="ECO:0000313" key="9">
    <source>
        <dbReference type="EMBL" id="MFB9463884.1"/>
    </source>
</evidence>
<feature type="transmembrane region" description="Helical" evidence="7">
    <location>
        <begin position="206"/>
        <end position="224"/>
    </location>
</feature>
<dbReference type="PROSITE" id="PS50850">
    <property type="entry name" value="MFS"/>
    <property type="match status" value="1"/>
</dbReference>
<keyword evidence="3" id="KW-1003">Cell membrane</keyword>
<evidence type="ECO:0000313" key="10">
    <source>
        <dbReference type="Proteomes" id="UP001589709"/>
    </source>
</evidence>
<comment type="subcellular location">
    <subcellularLocation>
        <location evidence="1">Cell membrane</location>
        <topology evidence="1">Multi-pass membrane protein</topology>
    </subcellularLocation>
</comment>
<dbReference type="SUPFAM" id="SSF103473">
    <property type="entry name" value="MFS general substrate transporter"/>
    <property type="match status" value="1"/>
</dbReference>
<feature type="transmembrane region" description="Helical" evidence="7">
    <location>
        <begin position="244"/>
        <end position="265"/>
    </location>
</feature>